<dbReference type="SUPFAM" id="SSF140478">
    <property type="entry name" value="LemA-like"/>
    <property type="match status" value="1"/>
</dbReference>
<dbReference type="InterPro" id="IPR023353">
    <property type="entry name" value="LemA-like_dom_sf"/>
</dbReference>
<evidence type="ECO:0000313" key="7">
    <source>
        <dbReference type="Proteomes" id="UP001595914"/>
    </source>
</evidence>
<keyword evidence="4" id="KW-1133">Transmembrane helix</keyword>
<name>A0ABV9FVB3_9NOCA</name>
<reference evidence="7" key="1">
    <citation type="journal article" date="2019" name="Int. J. Syst. Evol. Microbiol.">
        <title>The Global Catalogue of Microorganisms (GCM) 10K type strain sequencing project: providing services to taxonomists for standard genome sequencing and annotation.</title>
        <authorList>
            <consortium name="The Broad Institute Genomics Platform"/>
            <consortium name="The Broad Institute Genome Sequencing Center for Infectious Disease"/>
            <person name="Wu L."/>
            <person name="Ma J."/>
        </authorList>
    </citation>
    <scope>NUCLEOTIDE SEQUENCE [LARGE SCALE GENOMIC DNA]</scope>
    <source>
        <strain evidence="7">CCUG 54520</strain>
    </source>
</reference>
<keyword evidence="5" id="KW-0472">Membrane</keyword>
<comment type="subcellular location">
    <subcellularLocation>
        <location evidence="1">Membrane</location>
        <topology evidence="1">Single-pass membrane protein</topology>
    </subcellularLocation>
</comment>
<dbReference type="Gene3D" id="1.20.1440.20">
    <property type="entry name" value="LemA-like domain"/>
    <property type="match status" value="1"/>
</dbReference>
<evidence type="ECO:0000256" key="2">
    <source>
        <dbReference type="ARBA" id="ARBA00008854"/>
    </source>
</evidence>
<evidence type="ECO:0000256" key="3">
    <source>
        <dbReference type="ARBA" id="ARBA00022692"/>
    </source>
</evidence>
<dbReference type="Proteomes" id="UP001595914">
    <property type="component" value="Unassembled WGS sequence"/>
</dbReference>
<protein>
    <submittedName>
        <fullName evidence="6">LemA family protein</fullName>
    </submittedName>
</protein>
<evidence type="ECO:0000256" key="1">
    <source>
        <dbReference type="ARBA" id="ARBA00004167"/>
    </source>
</evidence>
<dbReference type="EMBL" id="JBHSFO010000008">
    <property type="protein sequence ID" value="MFC4604915.1"/>
    <property type="molecule type" value="Genomic_DNA"/>
</dbReference>
<dbReference type="InterPro" id="IPR007156">
    <property type="entry name" value="MamQ_LemA"/>
</dbReference>
<sequence>MVSVVRRLRRTQASLDASRRLLEIELNRRYELAGELVVAARRAGVPTTTLGPLAGARSLALGFREQQLALCEQAGSENALSVALHRVLATVSADSTLRNDWSVQRPALDATTVEQRLAGAVRVYNGVATSMNALVRALPAGPVASAFGGRTAALFEAAAAVVVDESEAPTTVFARV</sequence>
<evidence type="ECO:0000256" key="5">
    <source>
        <dbReference type="ARBA" id="ARBA00023136"/>
    </source>
</evidence>
<comment type="similarity">
    <text evidence="2">Belongs to the LemA family.</text>
</comment>
<accession>A0ABV9FVB3</accession>
<gene>
    <name evidence="6" type="ORF">ACFO6S_14550</name>
</gene>
<keyword evidence="7" id="KW-1185">Reference proteome</keyword>
<organism evidence="6 7">
    <name type="scientific">Rhodococcus kronopolitis</name>
    <dbReference type="NCBI Taxonomy" id="1460226"/>
    <lineage>
        <taxon>Bacteria</taxon>
        <taxon>Bacillati</taxon>
        <taxon>Actinomycetota</taxon>
        <taxon>Actinomycetes</taxon>
        <taxon>Mycobacteriales</taxon>
        <taxon>Nocardiaceae</taxon>
        <taxon>Rhodococcus</taxon>
    </lineage>
</organism>
<dbReference type="RefSeq" id="WP_378418097.1">
    <property type="nucleotide sequence ID" value="NZ_JBHSFO010000008.1"/>
</dbReference>
<dbReference type="Pfam" id="PF04011">
    <property type="entry name" value="LemA"/>
    <property type="match status" value="1"/>
</dbReference>
<keyword evidence="3" id="KW-0812">Transmembrane</keyword>
<comment type="caution">
    <text evidence="6">The sequence shown here is derived from an EMBL/GenBank/DDBJ whole genome shotgun (WGS) entry which is preliminary data.</text>
</comment>
<evidence type="ECO:0000313" key="6">
    <source>
        <dbReference type="EMBL" id="MFC4604915.1"/>
    </source>
</evidence>
<evidence type="ECO:0000256" key="4">
    <source>
        <dbReference type="ARBA" id="ARBA00022989"/>
    </source>
</evidence>
<proteinExistence type="inferred from homology"/>